<dbReference type="Gene3D" id="3.20.20.370">
    <property type="entry name" value="Glycoside hydrolase/deacetylase"/>
    <property type="match status" value="1"/>
</dbReference>
<keyword evidence="1" id="KW-0479">Metal-binding</keyword>
<keyword evidence="2" id="KW-0378">Hydrolase</keyword>
<accession>A0A1I4A4Z0</accession>
<dbReference type="PANTHER" id="PTHR10587:SF133">
    <property type="entry name" value="CHITIN DEACETYLASE 1-RELATED"/>
    <property type="match status" value="1"/>
</dbReference>
<dbReference type="GO" id="GO:0016020">
    <property type="term" value="C:membrane"/>
    <property type="evidence" value="ECO:0007669"/>
    <property type="project" value="TreeGrafter"/>
</dbReference>
<evidence type="ECO:0000313" key="6">
    <source>
        <dbReference type="Proteomes" id="UP000198915"/>
    </source>
</evidence>
<evidence type="ECO:0000256" key="2">
    <source>
        <dbReference type="ARBA" id="ARBA00022801"/>
    </source>
</evidence>
<dbReference type="PANTHER" id="PTHR10587">
    <property type="entry name" value="GLYCOSYL TRANSFERASE-RELATED"/>
    <property type="match status" value="1"/>
</dbReference>
<keyword evidence="3" id="KW-0732">Signal</keyword>
<feature type="signal peptide" evidence="3">
    <location>
        <begin position="1"/>
        <end position="25"/>
    </location>
</feature>
<keyword evidence="6" id="KW-1185">Reference proteome</keyword>
<dbReference type="AlphaFoldDB" id="A0A1I4A4Z0"/>
<feature type="chain" id="PRO_5011538452" evidence="3">
    <location>
        <begin position="26"/>
        <end position="254"/>
    </location>
</feature>
<evidence type="ECO:0000256" key="1">
    <source>
        <dbReference type="ARBA" id="ARBA00022723"/>
    </source>
</evidence>
<dbReference type="Proteomes" id="UP000198915">
    <property type="component" value="Unassembled WGS sequence"/>
</dbReference>
<dbReference type="InterPro" id="IPR002509">
    <property type="entry name" value="NODB_dom"/>
</dbReference>
<evidence type="ECO:0000313" key="5">
    <source>
        <dbReference type="EMBL" id="SFK50859.1"/>
    </source>
</evidence>
<name>A0A1I4A4Z0_9BACL</name>
<dbReference type="GO" id="GO:0016810">
    <property type="term" value="F:hydrolase activity, acting on carbon-nitrogen (but not peptide) bonds"/>
    <property type="evidence" value="ECO:0007669"/>
    <property type="project" value="InterPro"/>
</dbReference>
<dbReference type="InterPro" id="IPR050248">
    <property type="entry name" value="Polysacc_deacetylase_ArnD"/>
</dbReference>
<dbReference type="STRING" id="1884381.SAMN05518846_114132"/>
<sequence length="254" mass="28906">MKKQAVALFVGLALLVPSMNGSALARNQQDREYYETRGEIVWEVPTNTKVMALTFDDGPDPEYTLQIAELLKQYNAKGTFFVVGSRAKDFPEVVRQLASEQHELANHTYSHPDVRRISSERLQAEMEKTQETIFQSTGIRPQLFRPPGGYYSDAVVNTAKKAGFLVVMWSWHQDTRDWSDPGVQKIVNKVLNNARNGDIVLFHDYGGDRKQTVQALREILPELHKRGYQFVTVSEMMRLYGKTKKVGQGEHGDD</sequence>
<evidence type="ECO:0000256" key="3">
    <source>
        <dbReference type="SAM" id="SignalP"/>
    </source>
</evidence>
<dbReference type="SUPFAM" id="SSF88713">
    <property type="entry name" value="Glycoside hydrolase/deacetylase"/>
    <property type="match status" value="1"/>
</dbReference>
<gene>
    <name evidence="5" type="ORF">SAMN05518846_114132</name>
</gene>
<dbReference type="GO" id="GO:0046872">
    <property type="term" value="F:metal ion binding"/>
    <property type="evidence" value="ECO:0007669"/>
    <property type="project" value="UniProtKB-KW"/>
</dbReference>
<dbReference type="CDD" id="cd10917">
    <property type="entry name" value="CE4_NodB_like_6s_7s"/>
    <property type="match status" value="1"/>
</dbReference>
<dbReference type="EMBL" id="FORT01000014">
    <property type="protein sequence ID" value="SFK50859.1"/>
    <property type="molecule type" value="Genomic_DNA"/>
</dbReference>
<dbReference type="PROSITE" id="PS51677">
    <property type="entry name" value="NODB"/>
    <property type="match status" value="1"/>
</dbReference>
<protein>
    <submittedName>
        <fullName evidence="5">Polysaccharide deacetylase family sporulation protein PdaB</fullName>
    </submittedName>
</protein>
<dbReference type="RefSeq" id="WP_092273394.1">
    <property type="nucleotide sequence ID" value="NZ_FORT01000014.1"/>
</dbReference>
<evidence type="ECO:0000259" key="4">
    <source>
        <dbReference type="PROSITE" id="PS51677"/>
    </source>
</evidence>
<reference evidence="6" key="1">
    <citation type="submission" date="2016-10" db="EMBL/GenBank/DDBJ databases">
        <authorList>
            <person name="Varghese N."/>
            <person name="Submissions S."/>
        </authorList>
    </citation>
    <scope>NUCLEOTIDE SEQUENCE [LARGE SCALE GENOMIC DNA]</scope>
    <source>
        <strain evidence="6">OK042</strain>
    </source>
</reference>
<organism evidence="5 6">
    <name type="scientific">Brevibacillus centrosporus</name>
    <dbReference type="NCBI Taxonomy" id="54910"/>
    <lineage>
        <taxon>Bacteria</taxon>
        <taxon>Bacillati</taxon>
        <taxon>Bacillota</taxon>
        <taxon>Bacilli</taxon>
        <taxon>Bacillales</taxon>
        <taxon>Paenibacillaceae</taxon>
        <taxon>Brevibacillus</taxon>
    </lineage>
</organism>
<dbReference type="InterPro" id="IPR011330">
    <property type="entry name" value="Glyco_hydro/deAcase_b/a-brl"/>
</dbReference>
<feature type="domain" description="NodB homology" evidence="4">
    <location>
        <begin position="49"/>
        <end position="231"/>
    </location>
</feature>
<dbReference type="Pfam" id="PF01522">
    <property type="entry name" value="Polysacc_deac_1"/>
    <property type="match status" value="1"/>
</dbReference>
<dbReference type="GO" id="GO:0005975">
    <property type="term" value="P:carbohydrate metabolic process"/>
    <property type="evidence" value="ECO:0007669"/>
    <property type="project" value="InterPro"/>
</dbReference>
<proteinExistence type="predicted"/>